<keyword evidence="2" id="KW-1185">Reference proteome</keyword>
<accession>A0A7J6HL82</accession>
<comment type="caution">
    <text evidence="1">The sequence shown here is derived from an EMBL/GenBank/DDBJ whole genome shotgun (WGS) entry which is preliminary data.</text>
</comment>
<reference evidence="1 2" key="1">
    <citation type="journal article" date="2020" name="bioRxiv">
        <title>Sequence and annotation of 42 cannabis genomes reveals extensive copy number variation in cannabinoid synthesis and pathogen resistance genes.</title>
        <authorList>
            <person name="Mckernan K.J."/>
            <person name="Helbert Y."/>
            <person name="Kane L.T."/>
            <person name="Ebling H."/>
            <person name="Zhang L."/>
            <person name="Liu B."/>
            <person name="Eaton Z."/>
            <person name="Mclaughlin S."/>
            <person name="Kingan S."/>
            <person name="Baybayan P."/>
            <person name="Concepcion G."/>
            <person name="Jordan M."/>
            <person name="Riva A."/>
            <person name="Barbazuk W."/>
            <person name="Harkins T."/>
        </authorList>
    </citation>
    <scope>NUCLEOTIDE SEQUENCE [LARGE SCALE GENOMIC DNA]</scope>
    <source>
        <strain evidence="2">cv. Jamaican Lion 4</strain>
        <tissue evidence="1">Leaf</tissue>
    </source>
</reference>
<sequence length="235" mass="25524">QRGVDADGDGFIDLSKFIKLNTKGVDSDEKPHDVKWCKSSSSMVKINCDAGLSIWTLSTRDWSLLLELGLDLAIVKALSICFAHEVGKTKLPTVVAVVVECTKLFIRQSAPDGNKVLKLTETIGGDPGGVRRGVLVWDAKRRPGDTRGLEVAINQLKSFASSSKELHPVNRITEAKLSYPKINPIPKFELSRVGSDLFVFGYGEFIGGLGKRSVERLNLGLKVGDDVILIGEFGA</sequence>
<evidence type="ECO:0000313" key="2">
    <source>
        <dbReference type="Proteomes" id="UP000583929"/>
    </source>
</evidence>
<proteinExistence type="predicted"/>
<gene>
    <name evidence="1" type="ORF">G4B88_010932</name>
</gene>
<dbReference type="AlphaFoldDB" id="A0A7J6HL82"/>
<name>A0A7J6HL82_CANSA</name>
<protein>
    <recommendedName>
        <fullName evidence="3">EF-hand domain-containing protein</fullName>
    </recommendedName>
</protein>
<evidence type="ECO:0000313" key="1">
    <source>
        <dbReference type="EMBL" id="KAF4395468.1"/>
    </source>
</evidence>
<dbReference type="Proteomes" id="UP000583929">
    <property type="component" value="Unassembled WGS sequence"/>
</dbReference>
<feature type="non-terminal residue" evidence="1">
    <location>
        <position position="235"/>
    </location>
</feature>
<evidence type="ECO:0008006" key="3">
    <source>
        <dbReference type="Google" id="ProtNLM"/>
    </source>
</evidence>
<dbReference type="EMBL" id="JAATIQ010000040">
    <property type="protein sequence ID" value="KAF4395468.1"/>
    <property type="molecule type" value="Genomic_DNA"/>
</dbReference>
<organism evidence="1 2">
    <name type="scientific">Cannabis sativa</name>
    <name type="common">Hemp</name>
    <name type="synonym">Marijuana</name>
    <dbReference type="NCBI Taxonomy" id="3483"/>
    <lineage>
        <taxon>Eukaryota</taxon>
        <taxon>Viridiplantae</taxon>
        <taxon>Streptophyta</taxon>
        <taxon>Embryophyta</taxon>
        <taxon>Tracheophyta</taxon>
        <taxon>Spermatophyta</taxon>
        <taxon>Magnoliopsida</taxon>
        <taxon>eudicotyledons</taxon>
        <taxon>Gunneridae</taxon>
        <taxon>Pentapetalae</taxon>
        <taxon>rosids</taxon>
        <taxon>fabids</taxon>
        <taxon>Rosales</taxon>
        <taxon>Cannabaceae</taxon>
        <taxon>Cannabis</taxon>
    </lineage>
</organism>